<dbReference type="AlphaFoldDB" id="A0AAE3WFM2"/>
<dbReference type="EMBL" id="JANHAX010000006">
    <property type="protein sequence ID" value="MDQ2091643.1"/>
    <property type="molecule type" value="Genomic_DNA"/>
</dbReference>
<dbReference type="InterPro" id="IPR011629">
    <property type="entry name" value="CobW-like_C"/>
</dbReference>
<organism evidence="4 5">
    <name type="scientific">Marimonas arenosa</name>
    <dbReference type="NCBI Taxonomy" id="1795305"/>
    <lineage>
        <taxon>Bacteria</taxon>
        <taxon>Pseudomonadati</taxon>
        <taxon>Pseudomonadota</taxon>
        <taxon>Alphaproteobacteria</taxon>
        <taxon>Rhodobacterales</taxon>
        <taxon>Paracoccaceae</taxon>
        <taxon>Marimonas</taxon>
    </lineage>
</organism>
<dbReference type="Pfam" id="PF02492">
    <property type="entry name" value="cobW"/>
    <property type="match status" value="1"/>
</dbReference>
<comment type="caution">
    <text evidence="4">The sequence shown here is derived from an EMBL/GenBank/DDBJ whole genome shotgun (WGS) entry which is preliminary data.</text>
</comment>
<dbReference type="CDD" id="cd03112">
    <property type="entry name" value="CobW-like"/>
    <property type="match status" value="1"/>
</dbReference>
<accession>A0AAE3WFM2</accession>
<reference evidence="4" key="2">
    <citation type="submission" date="2023-02" db="EMBL/GenBank/DDBJ databases">
        <title>'Rhodoalgimonas zhirmunskyi' gen. nov., isolated from a red alga.</title>
        <authorList>
            <person name="Nedashkovskaya O.I."/>
            <person name="Otstavnykh N.Y."/>
            <person name="Bystritskaya E.P."/>
            <person name="Balabanova L.A."/>
            <person name="Isaeva M.P."/>
        </authorList>
    </citation>
    <scope>NUCLEOTIDE SEQUENCE</scope>
    <source>
        <strain evidence="4">KCTC 52189</strain>
    </source>
</reference>
<protein>
    <submittedName>
        <fullName evidence="4">GTP-binding protein</fullName>
    </submittedName>
</protein>
<comment type="function">
    <text evidence="1">Zinc chaperone that directly transfers zinc cofactor to target proteins, thereby activating them. Zinc is transferred from the CXCC motif in the GTPase domain to the zinc binding site in target proteins in a process requiring GTP hydrolysis.</text>
</comment>
<reference evidence="4" key="1">
    <citation type="submission" date="2022-07" db="EMBL/GenBank/DDBJ databases">
        <authorList>
            <person name="Otstavnykh N."/>
            <person name="Isaeva M."/>
            <person name="Bystritskaya E."/>
        </authorList>
    </citation>
    <scope>NUCLEOTIDE SEQUENCE</scope>
    <source>
        <strain evidence="4">KCTC 52189</strain>
    </source>
</reference>
<keyword evidence="5" id="KW-1185">Reference proteome</keyword>
<gene>
    <name evidence="4" type="ORF">NO357_17200</name>
</gene>
<dbReference type="PANTHER" id="PTHR13748:SF62">
    <property type="entry name" value="COBW DOMAIN-CONTAINING PROTEIN"/>
    <property type="match status" value="1"/>
</dbReference>
<dbReference type="RefSeq" id="WP_306736944.1">
    <property type="nucleotide sequence ID" value="NZ_JANHAX010000006.1"/>
</dbReference>
<name>A0AAE3WFM2_9RHOB</name>
<dbReference type="Gene3D" id="3.40.50.300">
    <property type="entry name" value="P-loop containing nucleotide triphosphate hydrolases"/>
    <property type="match status" value="1"/>
</dbReference>
<dbReference type="InterPro" id="IPR027417">
    <property type="entry name" value="P-loop_NTPase"/>
</dbReference>
<sequence>MHKLPLTVIGGYLGAGKTTLINRLLSEDHGVRVMVMVNDFGAVNIDAALLKSASGDTIELTNGCVCCTMGADLFLALGDALDRRPRPDHLVIEASGIADPKKIANAARAEPEMTYGGIAVVVDGENFPALSADPQIGEQIRGQVGVADLLIVSKCGAEVPTTLALQLAALSAAPVVAMDALDTVAPLLLSGIEPGRGRGQGAPHGDYVTWSHEGDESYDREALQAKLKAAPEQLYRVKGMIRGAGDEGFEIHKVGPSIEITRGPQPGKTRLVGIGPRGGLSAEEIRDWWEG</sequence>
<evidence type="ECO:0000313" key="5">
    <source>
        <dbReference type="Proteomes" id="UP001226762"/>
    </source>
</evidence>
<evidence type="ECO:0000256" key="1">
    <source>
        <dbReference type="ARBA" id="ARBA00045658"/>
    </source>
</evidence>
<evidence type="ECO:0000259" key="3">
    <source>
        <dbReference type="Pfam" id="PF07683"/>
    </source>
</evidence>
<proteinExistence type="predicted"/>
<dbReference type="Proteomes" id="UP001226762">
    <property type="component" value="Unassembled WGS sequence"/>
</dbReference>
<dbReference type="InterPro" id="IPR051316">
    <property type="entry name" value="Zinc-reg_GTPase_activator"/>
</dbReference>
<evidence type="ECO:0000313" key="4">
    <source>
        <dbReference type="EMBL" id="MDQ2091643.1"/>
    </source>
</evidence>
<dbReference type="InterPro" id="IPR003495">
    <property type="entry name" value="CobW/HypB/UreG_nucleotide-bd"/>
</dbReference>
<dbReference type="SUPFAM" id="SSF52540">
    <property type="entry name" value="P-loop containing nucleoside triphosphate hydrolases"/>
    <property type="match status" value="1"/>
</dbReference>
<feature type="domain" description="CobW C-terminal" evidence="3">
    <location>
        <begin position="208"/>
        <end position="287"/>
    </location>
</feature>
<dbReference type="PANTHER" id="PTHR13748">
    <property type="entry name" value="COBW-RELATED"/>
    <property type="match status" value="1"/>
</dbReference>
<evidence type="ECO:0000259" key="2">
    <source>
        <dbReference type="Pfam" id="PF02492"/>
    </source>
</evidence>
<dbReference type="GO" id="GO:0005737">
    <property type="term" value="C:cytoplasm"/>
    <property type="evidence" value="ECO:0007669"/>
    <property type="project" value="TreeGrafter"/>
</dbReference>
<dbReference type="Pfam" id="PF07683">
    <property type="entry name" value="CobW_C"/>
    <property type="match status" value="1"/>
</dbReference>
<feature type="domain" description="CobW/HypB/UreG nucleotide-binding" evidence="2">
    <location>
        <begin position="5"/>
        <end position="155"/>
    </location>
</feature>